<evidence type="ECO:0000313" key="2">
    <source>
        <dbReference type="EMBL" id="GFO11305.1"/>
    </source>
</evidence>
<feature type="region of interest" description="Disordered" evidence="1">
    <location>
        <begin position="1"/>
        <end position="25"/>
    </location>
</feature>
<dbReference type="Proteomes" id="UP000735302">
    <property type="component" value="Unassembled WGS sequence"/>
</dbReference>
<reference evidence="2 3" key="1">
    <citation type="journal article" date="2021" name="Elife">
        <title>Chloroplast acquisition without the gene transfer in kleptoplastic sea slugs, Plakobranchus ocellatus.</title>
        <authorList>
            <person name="Maeda T."/>
            <person name="Takahashi S."/>
            <person name="Yoshida T."/>
            <person name="Shimamura S."/>
            <person name="Takaki Y."/>
            <person name="Nagai Y."/>
            <person name="Toyoda A."/>
            <person name="Suzuki Y."/>
            <person name="Arimoto A."/>
            <person name="Ishii H."/>
            <person name="Satoh N."/>
            <person name="Nishiyama T."/>
            <person name="Hasebe M."/>
            <person name="Maruyama T."/>
            <person name="Minagawa J."/>
            <person name="Obokata J."/>
            <person name="Shigenobu S."/>
        </authorList>
    </citation>
    <scope>NUCLEOTIDE SEQUENCE [LARGE SCALE GENOMIC DNA]</scope>
</reference>
<dbReference type="EMBL" id="BLXT01004267">
    <property type="protein sequence ID" value="GFO11305.1"/>
    <property type="molecule type" value="Genomic_DNA"/>
</dbReference>
<dbReference type="AlphaFoldDB" id="A0AAV4ASM2"/>
<evidence type="ECO:0000313" key="3">
    <source>
        <dbReference type="Proteomes" id="UP000735302"/>
    </source>
</evidence>
<sequence length="76" mass="8360">MRTNPSDFRAGFSNHHATKAVNQVQPTEVRTRAHLPERLASGKPTRPDICRYFLIAGSTPPPTPDPSKVGKPEIIV</sequence>
<protein>
    <submittedName>
        <fullName evidence="2">Uncharacterized protein</fullName>
    </submittedName>
</protein>
<accession>A0AAV4ASM2</accession>
<keyword evidence="3" id="KW-1185">Reference proteome</keyword>
<evidence type="ECO:0000256" key="1">
    <source>
        <dbReference type="SAM" id="MobiDB-lite"/>
    </source>
</evidence>
<feature type="region of interest" description="Disordered" evidence="1">
    <location>
        <begin position="57"/>
        <end position="76"/>
    </location>
</feature>
<proteinExistence type="predicted"/>
<comment type="caution">
    <text evidence="2">The sequence shown here is derived from an EMBL/GenBank/DDBJ whole genome shotgun (WGS) entry which is preliminary data.</text>
</comment>
<name>A0AAV4ASM2_9GAST</name>
<gene>
    <name evidence="2" type="ORF">PoB_003781000</name>
</gene>
<organism evidence="2 3">
    <name type="scientific">Plakobranchus ocellatus</name>
    <dbReference type="NCBI Taxonomy" id="259542"/>
    <lineage>
        <taxon>Eukaryota</taxon>
        <taxon>Metazoa</taxon>
        <taxon>Spiralia</taxon>
        <taxon>Lophotrochozoa</taxon>
        <taxon>Mollusca</taxon>
        <taxon>Gastropoda</taxon>
        <taxon>Heterobranchia</taxon>
        <taxon>Euthyneura</taxon>
        <taxon>Panpulmonata</taxon>
        <taxon>Sacoglossa</taxon>
        <taxon>Placobranchoidea</taxon>
        <taxon>Plakobranchidae</taxon>
        <taxon>Plakobranchus</taxon>
    </lineage>
</organism>